<gene>
    <name evidence="3" type="ORF">LCGC14_2426820</name>
</gene>
<protein>
    <submittedName>
        <fullName evidence="3">Uncharacterized protein</fullName>
    </submittedName>
</protein>
<organism evidence="3">
    <name type="scientific">marine sediment metagenome</name>
    <dbReference type="NCBI Taxonomy" id="412755"/>
    <lineage>
        <taxon>unclassified sequences</taxon>
        <taxon>metagenomes</taxon>
        <taxon>ecological metagenomes</taxon>
    </lineage>
</organism>
<keyword evidence="2" id="KW-0812">Transmembrane</keyword>
<feature type="transmembrane region" description="Helical" evidence="2">
    <location>
        <begin position="12"/>
        <end position="33"/>
    </location>
</feature>
<keyword evidence="2" id="KW-0472">Membrane</keyword>
<evidence type="ECO:0000256" key="2">
    <source>
        <dbReference type="SAM" id="Phobius"/>
    </source>
</evidence>
<feature type="coiled-coil region" evidence="1">
    <location>
        <begin position="40"/>
        <end position="67"/>
    </location>
</feature>
<evidence type="ECO:0000313" key="3">
    <source>
        <dbReference type="EMBL" id="KKL23297.1"/>
    </source>
</evidence>
<dbReference type="AlphaFoldDB" id="A0A0F9CAB5"/>
<evidence type="ECO:0000256" key="1">
    <source>
        <dbReference type="SAM" id="Coils"/>
    </source>
</evidence>
<accession>A0A0F9CAB5</accession>
<name>A0A0F9CAB5_9ZZZZ</name>
<sequence>MPEKNKQDSLTGFFVATAYISIIIIAVFIVGGGQYKAILMTHKETSIEEFRQEMDRTKIEIKERRVQEHTHGVIIGGKVKR</sequence>
<proteinExistence type="predicted"/>
<keyword evidence="2" id="KW-1133">Transmembrane helix</keyword>
<keyword evidence="1" id="KW-0175">Coiled coil</keyword>
<reference evidence="3" key="1">
    <citation type="journal article" date="2015" name="Nature">
        <title>Complex archaea that bridge the gap between prokaryotes and eukaryotes.</title>
        <authorList>
            <person name="Spang A."/>
            <person name="Saw J.H."/>
            <person name="Jorgensen S.L."/>
            <person name="Zaremba-Niedzwiedzka K."/>
            <person name="Martijn J."/>
            <person name="Lind A.E."/>
            <person name="van Eijk R."/>
            <person name="Schleper C."/>
            <person name="Guy L."/>
            <person name="Ettema T.J."/>
        </authorList>
    </citation>
    <scope>NUCLEOTIDE SEQUENCE</scope>
</reference>
<comment type="caution">
    <text evidence="3">The sequence shown here is derived from an EMBL/GenBank/DDBJ whole genome shotgun (WGS) entry which is preliminary data.</text>
</comment>
<dbReference type="EMBL" id="LAZR01037025">
    <property type="protein sequence ID" value="KKL23297.1"/>
    <property type="molecule type" value="Genomic_DNA"/>
</dbReference>